<organism evidence="2 3">
    <name type="scientific">Phialocephala subalpina</name>
    <dbReference type="NCBI Taxonomy" id="576137"/>
    <lineage>
        <taxon>Eukaryota</taxon>
        <taxon>Fungi</taxon>
        <taxon>Dikarya</taxon>
        <taxon>Ascomycota</taxon>
        <taxon>Pezizomycotina</taxon>
        <taxon>Leotiomycetes</taxon>
        <taxon>Helotiales</taxon>
        <taxon>Mollisiaceae</taxon>
        <taxon>Phialocephala</taxon>
        <taxon>Phialocephala fortinii species complex</taxon>
    </lineage>
</organism>
<gene>
    <name evidence="2" type="ORF">PAC_11290</name>
</gene>
<evidence type="ECO:0008006" key="4">
    <source>
        <dbReference type="Google" id="ProtNLM"/>
    </source>
</evidence>
<proteinExistence type="predicted"/>
<accession>A0A1L7X8P8</accession>
<keyword evidence="3" id="KW-1185">Reference proteome</keyword>
<feature type="region of interest" description="Disordered" evidence="1">
    <location>
        <begin position="592"/>
        <end position="613"/>
    </location>
</feature>
<evidence type="ECO:0000313" key="2">
    <source>
        <dbReference type="EMBL" id="CZR61394.1"/>
    </source>
</evidence>
<dbReference type="OrthoDB" id="3519642at2759"/>
<reference evidence="2 3" key="1">
    <citation type="submission" date="2016-03" db="EMBL/GenBank/DDBJ databases">
        <authorList>
            <person name="Ploux O."/>
        </authorList>
    </citation>
    <scope>NUCLEOTIDE SEQUENCE [LARGE SCALE GENOMIC DNA]</scope>
    <source>
        <strain evidence="2 3">UAMH 11012</strain>
    </source>
</reference>
<sequence>MASQAASQSSDPDRNANSKLLVLPIEVKLRIVEHLSLADAKQVRFISESWATAGRDTFFKSTYHIRPHRTDLTKLREICDSPELARNIETVKFWVPDFDKHRLVSIWHEENPNPKDVDKAADEISALRSILDKSTRPGVQQQYKQGKKLHECLSRLSNLKRVEVRASHFPFPSRYLGMKDIWKLMRKGYTYKSRWRSIDPVMSYHIYIQPILAAIRLEHVEWLDLWSVPLEAWIQVGENLKRRSLKDSSSASVESGHGLANTNVPVISHIKTLHLQLQQGDPDLSLDARLARSTVQFLGAFRNLRYLSLAMWMKGNQAFNAEATYQSSRLYFPHLESVDFSFVLGLNMKEEVCDFLYKHKATLKNLAFYQSAWIVRQKFTRAILTEFRDNLSLEKFFFRTLDPVEYLTGAENNQYDRCTLYDSEWKERPYNETEQMRTMNLIELYVCGKIEWPLVDDEPKDQYGNDWEPKIRLTHSEFKQMSMLELNLRISGKWPPPVINLPELTFEELVNRVKEKRKPKLREVETIADEKEEEAEKADIPLVPSTEGQNQLEERLPKISETSKENAGVDAVSVPAMTGVAKDNQIDGAAAVGTEKWSKEKPRHTSKRKKLIEMLRTKLLTPKRREGRKR</sequence>
<name>A0A1L7X8P8_9HELO</name>
<feature type="compositionally biased region" description="Basic residues" evidence="1">
    <location>
        <begin position="601"/>
        <end position="610"/>
    </location>
</feature>
<dbReference type="EMBL" id="FJOG01000018">
    <property type="protein sequence ID" value="CZR61394.1"/>
    <property type="molecule type" value="Genomic_DNA"/>
</dbReference>
<dbReference type="AlphaFoldDB" id="A0A1L7X8P8"/>
<dbReference type="Proteomes" id="UP000184330">
    <property type="component" value="Unassembled WGS sequence"/>
</dbReference>
<evidence type="ECO:0000256" key="1">
    <source>
        <dbReference type="SAM" id="MobiDB-lite"/>
    </source>
</evidence>
<evidence type="ECO:0000313" key="3">
    <source>
        <dbReference type="Proteomes" id="UP000184330"/>
    </source>
</evidence>
<protein>
    <recommendedName>
        <fullName evidence="4">F-box domain-containing protein</fullName>
    </recommendedName>
</protein>